<dbReference type="OMA" id="VHPMMFT"/>
<gene>
    <name evidence="2" type="ORF">CHC_T00002571001</name>
</gene>
<proteinExistence type="predicted"/>
<name>R7Q8Q3_CHOCR</name>
<dbReference type="KEGG" id="ccp:CHC_T00002571001"/>
<accession>R7Q8Q3</accession>
<dbReference type="EMBL" id="HG001657">
    <property type="protein sequence ID" value="CDF33771.1"/>
    <property type="molecule type" value="Genomic_DNA"/>
</dbReference>
<evidence type="ECO:0008006" key="4">
    <source>
        <dbReference type="Google" id="ProtNLM"/>
    </source>
</evidence>
<dbReference type="PANTHER" id="PTHR22753:SF14">
    <property type="entry name" value="MONOACYLGLYCEROL_DIACYLGLYCEROL O-ACYLTRANSFERASE"/>
    <property type="match status" value="1"/>
</dbReference>
<dbReference type="CDD" id="cd06661">
    <property type="entry name" value="GGCT_like"/>
    <property type="match status" value="1"/>
</dbReference>
<feature type="region of interest" description="Disordered" evidence="1">
    <location>
        <begin position="15"/>
        <end position="75"/>
    </location>
</feature>
<feature type="compositionally biased region" description="Polar residues" evidence="1">
    <location>
        <begin position="38"/>
        <end position="51"/>
    </location>
</feature>
<dbReference type="InterPro" id="IPR013024">
    <property type="entry name" value="GGCT-like"/>
</dbReference>
<dbReference type="PANTHER" id="PTHR22753">
    <property type="entry name" value="TRANSMEMBRANE PROTEIN 68"/>
    <property type="match status" value="1"/>
</dbReference>
<dbReference type="Gramene" id="CDF33771">
    <property type="protein sequence ID" value="CDF33771"/>
    <property type="gene ID" value="CHC_T00002571001"/>
</dbReference>
<protein>
    <recommendedName>
        <fullName evidence="4">Phospholipid/glycerol acyltransferase domain-containing protein</fullName>
    </recommendedName>
</protein>
<dbReference type="Gene3D" id="3.10.490.10">
    <property type="entry name" value="Gamma-glutamyl cyclotransferase-like"/>
    <property type="match status" value="1"/>
</dbReference>
<evidence type="ECO:0000313" key="3">
    <source>
        <dbReference type="Proteomes" id="UP000012073"/>
    </source>
</evidence>
<dbReference type="PhylomeDB" id="R7Q8Q3"/>
<evidence type="ECO:0000313" key="2">
    <source>
        <dbReference type="EMBL" id="CDF33771.1"/>
    </source>
</evidence>
<dbReference type="GO" id="GO:0016020">
    <property type="term" value="C:membrane"/>
    <property type="evidence" value="ECO:0007669"/>
    <property type="project" value="TreeGrafter"/>
</dbReference>
<organism evidence="2 3">
    <name type="scientific">Chondrus crispus</name>
    <name type="common">Carrageen Irish moss</name>
    <name type="synonym">Polymorpha crispa</name>
    <dbReference type="NCBI Taxonomy" id="2769"/>
    <lineage>
        <taxon>Eukaryota</taxon>
        <taxon>Rhodophyta</taxon>
        <taxon>Florideophyceae</taxon>
        <taxon>Rhodymeniophycidae</taxon>
        <taxon>Gigartinales</taxon>
        <taxon>Gigartinaceae</taxon>
        <taxon>Chondrus</taxon>
    </lineage>
</organism>
<dbReference type="RefSeq" id="XP_005713590.1">
    <property type="nucleotide sequence ID" value="XM_005713533.1"/>
</dbReference>
<dbReference type="Gene3D" id="3.40.50.1820">
    <property type="entry name" value="alpha/beta hydrolase"/>
    <property type="match status" value="1"/>
</dbReference>
<dbReference type="AlphaFoldDB" id="R7Q8Q3"/>
<dbReference type="STRING" id="2769.R7Q8Q3"/>
<reference evidence="3" key="1">
    <citation type="journal article" date="2013" name="Proc. Natl. Acad. Sci. U.S.A.">
        <title>Genome structure and metabolic features in the red seaweed Chondrus crispus shed light on evolution of the Archaeplastida.</title>
        <authorList>
            <person name="Collen J."/>
            <person name="Porcel B."/>
            <person name="Carre W."/>
            <person name="Ball S.G."/>
            <person name="Chaparro C."/>
            <person name="Tonon T."/>
            <person name="Barbeyron T."/>
            <person name="Michel G."/>
            <person name="Noel B."/>
            <person name="Valentin K."/>
            <person name="Elias M."/>
            <person name="Artiguenave F."/>
            <person name="Arun A."/>
            <person name="Aury J.M."/>
            <person name="Barbosa-Neto J.F."/>
            <person name="Bothwell J.H."/>
            <person name="Bouget F.Y."/>
            <person name="Brillet L."/>
            <person name="Cabello-Hurtado F."/>
            <person name="Capella-Gutierrez S."/>
            <person name="Charrier B."/>
            <person name="Cladiere L."/>
            <person name="Cock J.M."/>
            <person name="Coelho S.M."/>
            <person name="Colleoni C."/>
            <person name="Czjzek M."/>
            <person name="Da Silva C."/>
            <person name="Delage L."/>
            <person name="Denoeud F."/>
            <person name="Deschamps P."/>
            <person name="Dittami S.M."/>
            <person name="Gabaldon T."/>
            <person name="Gachon C.M."/>
            <person name="Groisillier A."/>
            <person name="Herve C."/>
            <person name="Jabbari K."/>
            <person name="Katinka M."/>
            <person name="Kloareg B."/>
            <person name="Kowalczyk N."/>
            <person name="Labadie K."/>
            <person name="Leblanc C."/>
            <person name="Lopez P.J."/>
            <person name="McLachlan D.H."/>
            <person name="Meslet-Cladiere L."/>
            <person name="Moustafa A."/>
            <person name="Nehr Z."/>
            <person name="Nyvall Collen P."/>
            <person name="Panaud O."/>
            <person name="Partensky F."/>
            <person name="Poulain J."/>
            <person name="Rensing S.A."/>
            <person name="Rousvoal S."/>
            <person name="Samson G."/>
            <person name="Symeonidi A."/>
            <person name="Weissenbach J."/>
            <person name="Zambounis A."/>
            <person name="Wincker P."/>
            <person name="Boyen C."/>
        </authorList>
    </citation>
    <scope>NUCLEOTIDE SEQUENCE [LARGE SCALE GENOMIC DNA]</scope>
    <source>
        <strain evidence="3">cv. Stackhouse</strain>
    </source>
</reference>
<dbReference type="Proteomes" id="UP000012073">
    <property type="component" value="Unassembled WGS sequence"/>
</dbReference>
<sequence length="965" mass="107115">MISFITCAPLTSRPAFLGTSTSPSTPPTHSPSRLSRVIQVTATATQPSKTDVLSEPRAPESDLPPAQPTQPPSLPAGLGNAVPYFAYFSNMNPNKIGPMSRLRLRRFPILHSAVAVLDNHRLVFNLPGLPPEPANANIERSRGSQVHGIVHWVNRDEFQRLSLSEGVPPEDSPLNALPDLLKVGCTEQITVSVRTGPSEEDRIDVRAKTFVFYGKRTPAFIRNAIRPSRRYVQVAIDGAEFWGIDQSYVTDVLKKLETAAGFAGGFGLHVEQRPHILDRPNPNVNFGKVSTEIYSPWQPIRAKRAMKVFEENEESRDDSKLSLLFLSDASKDLATERRKMYYIPGIDGSGKSILSQVANIDEDGEWVLSSVKYPFGNRQSPEELASSILELIYDDAKGGPVSIIGESMGGALTVMVSRENIRRKRSQEQKTLNIDLALMINPATCYKRSAARPLWEFLLSIGFTHEHYTVLMPFILLPFILDPDSVTQDIGPDLVPRLRKMLAALSKMADILPQDALSHRMGILSNCSMSGQELSELTHEFGPNEIGVISTVNDNLIPSLSENYRLQRYIPNIYSAVLPYGGHSPMFDKRFVLPDLLRPFKNGFRKTTESTSQETVSPNLEKRRDALRKKLAKNSTDTNPTADKSLAEMSRLKSLLGRWNTECSPVFVGEENLPDQTDGKPVLFISNHTLLGWLDGMYPSMRILSSKKTLLRPLAHPRLFGSETVLLPGTTTVSLDEVSDSGVVIVSPSALLEQLSKGNWCMLFPGGAREALKGQSDEKYSLHWPDSPEFVRPCALFGATIIPVSTVGAEDMVKLLVDTEAMGNFIRTANDALGRPVDVESVFGDNSQAWKTQSTSRRPLMVPPLAVPTRPDRLYYRFGKPIEVPAECLNDSTLSMSIYKKVKEDVADGVQILLRRREADAYRSLEKRKRFWQSSDTSIDPPASPAWLWTKGLGAYLDEDLQPPL</sequence>
<evidence type="ECO:0000256" key="1">
    <source>
        <dbReference type="SAM" id="MobiDB-lite"/>
    </source>
</evidence>
<dbReference type="OrthoDB" id="44277at2759"/>
<keyword evidence="3" id="KW-1185">Reference proteome</keyword>
<dbReference type="GeneID" id="17321304"/>
<feature type="compositionally biased region" description="Pro residues" evidence="1">
    <location>
        <begin position="65"/>
        <end position="74"/>
    </location>
</feature>
<dbReference type="SUPFAM" id="SSF53474">
    <property type="entry name" value="alpha/beta-Hydrolases"/>
    <property type="match status" value="1"/>
</dbReference>
<dbReference type="InterPro" id="IPR029058">
    <property type="entry name" value="AB_hydrolase_fold"/>
</dbReference>